<evidence type="ECO:0000313" key="1">
    <source>
        <dbReference type="EMBL" id="KAK4755218.1"/>
    </source>
</evidence>
<evidence type="ECO:0000313" key="2">
    <source>
        <dbReference type="Proteomes" id="UP001345219"/>
    </source>
</evidence>
<dbReference type="Proteomes" id="UP001345219">
    <property type="component" value="Chromosome 8"/>
</dbReference>
<dbReference type="PANTHER" id="PTHR34375:SF2">
    <property type="entry name" value="GATA ZINC FINGER PROTEIN"/>
    <property type="match status" value="1"/>
</dbReference>
<dbReference type="SUPFAM" id="SSF52777">
    <property type="entry name" value="CoA-dependent acyltransferases"/>
    <property type="match status" value="2"/>
</dbReference>
<gene>
    <name evidence="1" type="ORF">SAY87_008975</name>
</gene>
<accession>A0AAN7JV27</accession>
<reference evidence="1 2" key="1">
    <citation type="journal article" date="2023" name="Hortic Res">
        <title>Pangenome of water caltrop reveals structural variations and asymmetric subgenome divergence after allopolyploidization.</title>
        <authorList>
            <person name="Zhang X."/>
            <person name="Chen Y."/>
            <person name="Wang L."/>
            <person name="Yuan Y."/>
            <person name="Fang M."/>
            <person name="Shi L."/>
            <person name="Lu R."/>
            <person name="Comes H.P."/>
            <person name="Ma Y."/>
            <person name="Chen Y."/>
            <person name="Huang G."/>
            <person name="Zhou Y."/>
            <person name="Zheng Z."/>
            <person name="Qiu Y."/>
        </authorList>
    </citation>
    <scope>NUCLEOTIDE SEQUENCE [LARGE SCALE GENOMIC DNA]</scope>
    <source>
        <tissue evidence="1">Roots</tissue>
    </source>
</reference>
<sequence>MMSGVQNQSVIQSPASEPRMRPIGNTEYSWCKAVPVGTGITVLALLLTKPVDYSLLLSALHHLQDSHPILRSKLHFDAATASFSFFTPRDSDLVVSTFDLESTVQILEGSGSGQLDALAPSRFHLILEHEMGQNSWRDVDPSSDRDWELLHASVYSLEEARWTVVLRIHTAACDRAAAEAVMRELLAVVGGGGAVGKGMDGEEKKEVDAEIEKLIPPGKADKPFWVRGVNLLGYSLTSLRMSNIDFVDTSSPRSSQVVRLRMNSDDTRRLLAGCESREIKLCGALAAAAKMTAHSSKDLPANKWEKYAVITLTNCRPILDPPLPSNSAGFYHLAILNSHDICGGEKLWELAKRTYTSFSKAKDNNKHFSDMGDLNFLMCRAIENPRLTPSSSMRTAFLSVFEDDIFDESSRLQQEVGLEDYIGCSSVHGAGPSIAFFHTVRNGQLDCACVYPSPLHSREQITKFVDDMRRILINCDEPVN</sequence>
<dbReference type="Gene3D" id="3.30.559.10">
    <property type="entry name" value="Chloramphenicol acetyltransferase-like domain"/>
    <property type="match status" value="1"/>
</dbReference>
<dbReference type="PANTHER" id="PTHR34375">
    <property type="entry name" value="GATA ZINC FINGER PROTEIN-RELATED"/>
    <property type="match status" value="1"/>
</dbReference>
<protein>
    <submittedName>
        <fullName evidence="1">Uncharacterized protein</fullName>
    </submittedName>
</protein>
<dbReference type="InterPro" id="IPR023213">
    <property type="entry name" value="CAT-like_dom_sf"/>
</dbReference>
<organism evidence="1 2">
    <name type="scientific">Trapa incisa</name>
    <dbReference type="NCBI Taxonomy" id="236973"/>
    <lineage>
        <taxon>Eukaryota</taxon>
        <taxon>Viridiplantae</taxon>
        <taxon>Streptophyta</taxon>
        <taxon>Embryophyta</taxon>
        <taxon>Tracheophyta</taxon>
        <taxon>Spermatophyta</taxon>
        <taxon>Magnoliopsida</taxon>
        <taxon>eudicotyledons</taxon>
        <taxon>Gunneridae</taxon>
        <taxon>Pentapetalae</taxon>
        <taxon>rosids</taxon>
        <taxon>malvids</taxon>
        <taxon>Myrtales</taxon>
        <taxon>Lythraceae</taxon>
        <taxon>Trapa</taxon>
    </lineage>
</organism>
<dbReference type="AlphaFoldDB" id="A0AAN7JV27"/>
<keyword evidence="2" id="KW-1185">Reference proteome</keyword>
<comment type="caution">
    <text evidence="1">The sequence shown here is derived from an EMBL/GenBank/DDBJ whole genome shotgun (WGS) entry which is preliminary data.</text>
</comment>
<name>A0AAN7JV27_9MYRT</name>
<dbReference type="EMBL" id="JAXIOK010000014">
    <property type="protein sequence ID" value="KAK4755218.1"/>
    <property type="molecule type" value="Genomic_DNA"/>
</dbReference>
<proteinExistence type="predicted"/>